<protein>
    <submittedName>
        <fullName evidence="4">Putative iron-regulated protein</fullName>
    </submittedName>
</protein>
<dbReference type="Pfam" id="PF09375">
    <property type="entry name" value="Peptidase_M75"/>
    <property type="match status" value="1"/>
</dbReference>
<dbReference type="InterPro" id="IPR018976">
    <property type="entry name" value="Imelysin-like"/>
</dbReference>
<gene>
    <name evidence="4" type="ORF">SAMN04515674_113110</name>
</gene>
<evidence type="ECO:0000313" key="5">
    <source>
        <dbReference type="Proteomes" id="UP000199306"/>
    </source>
</evidence>
<evidence type="ECO:0000256" key="1">
    <source>
        <dbReference type="ARBA" id="ARBA00004196"/>
    </source>
</evidence>
<proteinExistence type="predicted"/>
<dbReference type="CDD" id="cd14657">
    <property type="entry name" value="Imelysin_IrpA-like"/>
    <property type="match status" value="1"/>
</dbReference>
<evidence type="ECO:0000256" key="2">
    <source>
        <dbReference type="ARBA" id="ARBA00022729"/>
    </source>
</evidence>
<reference evidence="4 5" key="1">
    <citation type="submission" date="2016-10" db="EMBL/GenBank/DDBJ databases">
        <authorList>
            <person name="de Groot N.N."/>
        </authorList>
    </citation>
    <scope>NUCLEOTIDE SEQUENCE [LARGE SCALE GENOMIC DNA]</scope>
    <source>
        <strain evidence="5">E92,LMG 26720,CCM 7988</strain>
    </source>
</reference>
<keyword evidence="2" id="KW-0732">Signal</keyword>
<sequence length="402" mass="43904">MYFRKHLQTLSEMKKILFSALAICAAMTACDKKADEPTPITDSAVVQNYALIVSESYQDAIKGVTNLKTQIDAFVKNPTAAGLEACKKAWIDSRPAYLQTEAYRFYGGPIDDSNEYEGLINSWPLDESTIDYVQGDANAGLINDPVQFPTISKQVLQDDNGKGGETDVKVGYHAIEFLLWGQDFYADSPGKRPYTDYVTGTGGTAKNQARRAQYLQVVTDLLIEDLTAVAVQWVPNKGTYWTDFTKKGNESKAILNMFTGMGKLSKGELSGERMAVALASQDQEDEHSCFSDNTTNDIIYDDLGVYNVYIGRYVKSDGTVIDGPGLDDLVKAKDVKANSDQIALFEASILASKAIPAPFDQAIIKSKDKVQAAIKAIRAQADQLPVVAKAIGISLVVPETNK</sequence>
<dbReference type="PROSITE" id="PS51257">
    <property type="entry name" value="PROKAR_LIPOPROTEIN"/>
    <property type="match status" value="1"/>
</dbReference>
<comment type="subcellular location">
    <subcellularLocation>
        <location evidence="1">Cell envelope</location>
    </subcellularLocation>
</comment>
<accession>A0A1I5X3E9</accession>
<dbReference type="Proteomes" id="UP000199306">
    <property type="component" value="Unassembled WGS sequence"/>
</dbReference>
<dbReference type="STRING" id="1079859.SAMN04515674_113110"/>
<keyword evidence="5" id="KW-1185">Reference proteome</keyword>
<dbReference type="AlphaFoldDB" id="A0A1I5X3E9"/>
<dbReference type="EMBL" id="FOXH01000013">
    <property type="protein sequence ID" value="SFQ26468.1"/>
    <property type="molecule type" value="Genomic_DNA"/>
</dbReference>
<evidence type="ECO:0000259" key="3">
    <source>
        <dbReference type="Pfam" id="PF09375"/>
    </source>
</evidence>
<evidence type="ECO:0000313" key="4">
    <source>
        <dbReference type="EMBL" id="SFQ26468.1"/>
    </source>
</evidence>
<name>A0A1I5X3E9_9BACT</name>
<feature type="domain" description="Imelysin-like" evidence="3">
    <location>
        <begin position="55"/>
        <end position="384"/>
    </location>
</feature>
<organism evidence="4 5">
    <name type="scientific">Pseudarcicella hirudinis</name>
    <dbReference type="NCBI Taxonomy" id="1079859"/>
    <lineage>
        <taxon>Bacteria</taxon>
        <taxon>Pseudomonadati</taxon>
        <taxon>Bacteroidota</taxon>
        <taxon>Cytophagia</taxon>
        <taxon>Cytophagales</taxon>
        <taxon>Flectobacillaceae</taxon>
        <taxon>Pseudarcicella</taxon>
    </lineage>
</organism>
<dbReference type="GO" id="GO:0030313">
    <property type="term" value="C:cell envelope"/>
    <property type="evidence" value="ECO:0007669"/>
    <property type="project" value="UniProtKB-SubCell"/>
</dbReference>
<dbReference type="Gene3D" id="1.20.1420.20">
    <property type="entry name" value="M75 peptidase, HXXE motif"/>
    <property type="match status" value="1"/>
</dbReference>
<dbReference type="InterPro" id="IPR038352">
    <property type="entry name" value="Imelysin_sf"/>
</dbReference>